<comment type="function">
    <text evidence="1 6">Required for the transposition of the insertion element.</text>
</comment>
<name>A0A3S7MAM9_ECOLX</name>
<reference evidence="7" key="1">
    <citation type="submission" date="2018-02" db="EMBL/GenBank/DDBJ databases">
        <title>Multidrug Resistance Plasmids in Enterovirulent Escherichia coli Strains from Pigs in Switzerland.</title>
        <authorList>
            <person name="Brilhante M."/>
            <person name="Perreten V."/>
            <person name="Dona V."/>
        </authorList>
    </citation>
    <scope>NUCLEOTIDE SEQUENCE</scope>
    <source>
        <strain evidence="7">14OD0056</strain>
        <plasmid evidence="7">p14ODTX</plasmid>
    </source>
</reference>
<dbReference type="GO" id="GO:0003677">
    <property type="term" value="F:DNA binding"/>
    <property type="evidence" value="ECO:0007669"/>
    <property type="project" value="UniProtKB-UniRule"/>
</dbReference>
<keyword evidence="4 6" id="KW-0238">DNA-binding</keyword>
<dbReference type="InterPro" id="IPR001207">
    <property type="entry name" value="Transposase_mutator"/>
</dbReference>
<proteinExistence type="inferred from homology"/>
<accession>A0A3S7MAM9</accession>
<evidence type="ECO:0000256" key="1">
    <source>
        <dbReference type="ARBA" id="ARBA00002190"/>
    </source>
</evidence>
<evidence type="ECO:0000256" key="3">
    <source>
        <dbReference type="ARBA" id="ARBA00022578"/>
    </source>
</evidence>
<evidence type="ECO:0000256" key="5">
    <source>
        <dbReference type="ARBA" id="ARBA00023172"/>
    </source>
</evidence>
<evidence type="ECO:0000256" key="6">
    <source>
        <dbReference type="RuleBase" id="RU365089"/>
    </source>
</evidence>
<keyword evidence="7" id="KW-0614">Plasmid</keyword>
<geneLocation type="plasmid" evidence="7">
    <name>p14ODTX</name>
</geneLocation>
<dbReference type="EMBL" id="MG904993">
    <property type="protein sequence ID" value="AWU48044.1"/>
    <property type="molecule type" value="Genomic_DNA"/>
</dbReference>
<evidence type="ECO:0000256" key="4">
    <source>
        <dbReference type="ARBA" id="ARBA00023125"/>
    </source>
</evidence>
<keyword evidence="5 6" id="KW-0233">DNA recombination</keyword>
<evidence type="ECO:0000313" key="7">
    <source>
        <dbReference type="EMBL" id="AWU48044.1"/>
    </source>
</evidence>
<keyword evidence="3 6" id="KW-0815">Transposition</keyword>
<protein>
    <recommendedName>
        <fullName evidence="6">Mutator family transposase</fullName>
    </recommendedName>
</protein>
<organism evidence="7">
    <name type="scientific">Escherichia coli</name>
    <dbReference type="NCBI Taxonomy" id="562"/>
    <lineage>
        <taxon>Bacteria</taxon>
        <taxon>Pseudomonadati</taxon>
        <taxon>Pseudomonadota</taxon>
        <taxon>Gammaproteobacteria</taxon>
        <taxon>Enterobacterales</taxon>
        <taxon>Enterobacteriaceae</taxon>
        <taxon>Escherichia</taxon>
    </lineage>
</organism>
<dbReference type="GO" id="GO:0004803">
    <property type="term" value="F:transposase activity"/>
    <property type="evidence" value="ECO:0007669"/>
    <property type="project" value="UniProtKB-UniRule"/>
</dbReference>
<evidence type="ECO:0000256" key="2">
    <source>
        <dbReference type="ARBA" id="ARBA00010961"/>
    </source>
</evidence>
<sequence>MPTELKNRGLNDILIGCVNGLKGFPDAINTVYPEARIQLCIVHMVRNSLRFVSWKDYKAVTRDLKAIYQAPTEEAGQQALEAFQQKEYHILLYFEA</sequence>
<dbReference type="Pfam" id="PF00872">
    <property type="entry name" value="Transposase_mut"/>
    <property type="match status" value="1"/>
</dbReference>
<dbReference type="GO" id="GO:0006313">
    <property type="term" value="P:DNA transposition"/>
    <property type="evidence" value="ECO:0007669"/>
    <property type="project" value="UniProtKB-UniRule"/>
</dbReference>
<keyword evidence="6" id="KW-0814">Transposable element</keyword>
<comment type="similarity">
    <text evidence="2 6">Belongs to the transposase mutator family.</text>
</comment>
<dbReference type="PANTHER" id="PTHR33217">
    <property type="entry name" value="TRANSPOSASE FOR INSERTION SEQUENCE ELEMENT IS1081"/>
    <property type="match status" value="1"/>
</dbReference>
<dbReference type="PANTHER" id="PTHR33217:SF5">
    <property type="entry name" value="MUTATOR FAMILY TRANSPOSASE"/>
    <property type="match status" value="1"/>
</dbReference>
<dbReference type="AlphaFoldDB" id="A0A3S7MAM9"/>